<keyword evidence="14" id="KW-1185">Reference proteome</keyword>
<comment type="similarity">
    <text evidence="4 11">Belongs to the glycosyl hydrolase 10 (cellulase F) family.</text>
</comment>
<proteinExistence type="inferred from homology"/>
<evidence type="ECO:0000256" key="11">
    <source>
        <dbReference type="RuleBase" id="RU361174"/>
    </source>
</evidence>
<protein>
    <recommendedName>
        <fullName evidence="11">Beta-xylanase</fullName>
        <ecNumber evidence="11">3.2.1.8</ecNumber>
    </recommendedName>
</protein>
<evidence type="ECO:0000256" key="9">
    <source>
        <dbReference type="ARBA" id="ARBA00023295"/>
    </source>
</evidence>
<evidence type="ECO:0000256" key="6">
    <source>
        <dbReference type="ARBA" id="ARBA00022651"/>
    </source>
</evidence>
<gene>
    <name evidence="13" type="ORF">UCRPA7_5240</name>
</gene>
<evidence type="ECO:0000256" key="2">
    <source>
        <dbReference type="ARBA" id="ARBA00004613"/>
    </source>
</evidence>
<dbReference type="SMART" id="SM00633">
    <property type="entry name" value="Glyco_10"/>
    <property type="match status" value="1"/>
</dbReference>
<dbReference type="InterPro" id="IPR044846">
    <property type="entry name" value="GH10"/>
</dbReference>
<dbReference type="Pfam" id="PF00331">
    <property type="entry name" value="Glyco_hydro_10"/>
    <property type="match status" value="1"/>
</dbReference>
<evidence type="ECO:0000256" key="7">
    <source>
        <dbReference type="ARBA" id="ARBA00022801"/>
    </source>
</evidence>
<evidence type="ECO:0000256" key="10">
    <source>
        <dbReference type="ARBA" id="ARBA00023326"/>
    </source>
</evidence>
<organism evidence="13 14">
    <name type="scientific">Phaeoacremonium minimum (strain UCR-PA7)</name>
    <name type="common">Esca disease fungus</name>
    <name type="synonym">Togninia minima</name>
    <dbReference type="NCBI Taxonomy" id="1286976"/>
    <lineage>
        <taxon>Eukaryota</taxon>
        <taxon>Fungi</taxon>
        <taxon>Dikarya</taxon>
        <taxon>Ascomycota</taxon>
        <taxon>Pezizomycotina</taxon>
        <taxon>Sordariomycetes</taxon>
        <taxon>Sordariomycetidae</taxon>
        <taxon>Togniniales</taxon>
        <taxon>Togniniaceae</taxon>
        <taxon>Phaeoacremonium</taxon>
    </lineage>
</organism>
<dbReference type="EMBL" id="KB933176">
    <property type="protein sequence ID" value="EON99222.1"/>
    <property type="molecule type" value="Genomic_DNA"/>
</dbReference>
<dbReference type="InterPro" id="IPR001000">
    <property type="entry name" value="GH10_dom"/>
</dbReference>
<dbReference type="AlphaFoldDB" id="R8BIZ5"/>
<dbReference type="SUPFAM" id="SSF51445">
    <property type="entry name" value="(Trans)glycosidases"/>
    <property type="match status" value="1"/>
</dbReference>
<keyword evidence="8 11" id="KW-0119">Carbohydrate metabolism</keyword>
<keyword evidence="7 11" id="KW-0378">Hydrolase</keyword>
<keyword evidence="6 13" id="KW-0858">Xylan degradation</keyword>
<dbReference type="Gene3D" id="3.20.20.80">
    <property type="entry name" value="Glycosidases"/>
    <property type="match status" value="1"/>
</dbReference>
<dbReference type="PRINTS" id="PR00134">
    <property type="entry name" value="GLHYDRLASE10"/>
</dbReference>
<dbReference type="eggNOG" id="ENOG502QR4K">
    <property type="taxonomic scope" value="Eukaryota"/>
</dbReference>
<feature type="domain" description="GH10" evidence="12">
    <location>
        <begin position="1"/>
        <end position="202"/>
    </location>
</feature>
<comment type="subcellular location">
    <subcellularLocation>
        <location evidence="2">Secreted</location>
    </subcellularLocation>
</comment>
<evidence type="ECO:0000256" key="5">
    <source>
        <dbReference type="ARBA" id="ARBA00022525"/>
    </source>
</evidence>
<dbReference type="KEGG" id="tmn:UCRPA7_5240"/>
<dbReference type="PROSITE" id="PS51760">
    <property type="entry name" value="GH10_2"/>
    <property type="match status" value="1"/>
</dbReference>
<evidence type="ECO:0000259" key="12">
    <source>
        <dbReference type="PROSITE" id="PS51760"/>
    </source>
</evidence>
<keyword evidence="9 11" id="KW-0326">Glycosidase</keyword>
<comment type="pathway">
    <text evidence="3">Glycan degradation; xylan degradation.</text>
</comment>
<evidence type="ECO:0000256" key="8">
    <source>
        <dbReference type="ARBA" id="ARBA00023277"/>
    </source>
</evidence>
<sequence>MKHYIGQCYAWDVVNEAASDDGGWRDSVFYRTFGTDFLPISFKAAKAADANTKLYYNDYNLEYNGAKTDRAVQIVQIIQNAGAPIDGVGFQGHLIVGSTPGRSSLATALRRFTALGVEVAYTEVDIRHSSLPASSSALVTQGNDYANVVGSCLDVAGCVGITVWGFTDKYSWVPDTFSGAGDALIYDKNFSKKPAWTSGQYHVGHVDHYASNYNDDNIDPGIYYVYGIWRTADTLGPVWRKWLGWAYVLPKSLDVPKAK</sequence>
<dbReference type="Proteomes" id="UP000014074">
    <property type="component" value="Unassembled WGS sequence"/>
</dbReference>
<evidence type="ECO:0000256" key="1">
    <source>
        <dbReference type="ARBA" id="ARBA00000681"/>
    </source>
</evidence>
<keyword evidence="5" id="KW-0964">Secreted</keyword>
<accession>R8BIZ5</accession>
<dbReference type="PANTHER" id="PTHR31490:SF35">
    <property type="entry name" value="ENDO-1,4-BETA-XYLANASE"/>
    <property type="match status" value="1"/>
</dbReference>
<dbReference type="OrthoDB" id="3055998at2759"/>
<evidence type="ECO:0000313" key="13">
    <source>
        <dbReference type="EMBL" id="EON99222.1"/>
    </source>
</evidence>
<dbReference type="GeneID" id="19325774"/>
<evidence type="ECO:0000313" key="14">
    <source>
        <dbReference type="Proteomes" id="UP000014074"/>
    </source>
</evidence>
<comment type="catalytic activity">
    <reaction evidence="1 11">
        <text>Endohydrolysis of (1-&gt;4)-beta-D-xylosidic linkages in xylans.</text>
        <dbReference type="EC" id="3.2.1.8"/>
    </reaction>
</comment>
<dbReference type="InterPro" id="IPR017853">
    <property type="entry name" value="GH"/>
</dbReference>
<evidence type="ECO:0000256" key="3">
    <source>
        <dbReference type="ARBA" id="ARBA00004851"/>
    </source>
</evidence>
<keyword evidence="10 11" id="KW-0624">Polysaccharide degradation</keyword>
<reference evidence="14" key="1">
    <citation type="journal article" date="2013" name="Genome Announc.">
        <title>Draft genome sequence of the ascomycete Phaeoacremonium aleophilum strain UCR-PA7, a causal agent of the esca disease complex in grapevines.</title>
        <authorList>
            <person name="Blanco-Ulate B."/>
            <person name="Rolshausen P."/>
            <person name="Cantu D."/>
        </authorList>
    </citation>
    <scope>NUCLEOTIDE SEQUENCE [LARGE SCALE GENOMIC DNA]</scope>
    <source>
        <strain evidence="14">UCR-PA7</strain>
    </source>
</reference>
<evidence type="ECO:0000256" key="4">
    <source>
        <dbReference type="ARBA" id="ARBA00007495"/>
    </source>
</evidence>
<name>R8BIZ5_PHAM7</name>
<dbReference type="GO" id="GO:0045493">
    <property type="term" value="P:xylan catabolic process"/>
    <property type="evidence" value="ECO:0007669"/>
    <property type="project" value="UniProtKB-KW"/>
</dbReference>
<dbReference type="HOGENOM" id="CLU_020161_8_0_1"/>
<dbReference type="EC" id="3.2.1.8" evidence="11"/>
<dbReference type="PANTHER" id="PTHR31490">
    <property type="entry name" value="GLYCOSYL HYDROLASE"/>
    <property type="match status" value="1"/>
</dbReference>
<dbReference type="GO" id="GO:0031176">
    <property type="term" value="F:endo-1,4-beta-xylanase activity"/>
    <property type="evidence" value="ECO:0007669"/>
    <property type="project" value="UniProtKB-EC"/>
</dbReference>
<dbReference type="GO" id="GO:0005576">
    <property type="term" value="C:extracellular region"/>
    <property type="evidence" value="ECO:0007669"/>
    <property type="project" value="UniProtKB-SubCell"/>
</dbReference>
<dbReference type="RefSeq" id="XP_007915978.1">
    <property type="nucleotide sequence ID" value="XM_007917787.1"/>
</dbReference>